<dbReference type="AlphaFoldDB" id="A0A8H4ILE6"/>
<feature type="domain" description="BTB" evidence="2">
    <location>
        <begin position="107"/>
        <end position="178"/>
    </location>
</feature>
<comment type="caution">
    <text evidence="3">The sequence shown here is derived from an EMBL/GenBank/DDBJ whole genome shotgun (WGS) entry which is preliminary data.</text>
</comment>
<dbReference type="CDD" id="cd18186">
    <property type="entry name" value="BTB_POZ_ZBTB_KLHL-like"/>
    <property type="match status" value="1"/>
</dbReference>
<evidence type="ECO:0000256" key="1">
    <source>
        <dbReference type="SAM" id="MobiDB-lite"/>
    </source>
</evidence>
<reference evidence="3" key="1">
    <citation type="submission" date="2020-04" db="EMBL/GenBank/DDBJ databases">
        <title>Genome Assembly and Annotation of Botryosphaeria dothidea sdau 11-99, a Latent Pathogen of Apple Fruit Ring Rot in China.</title>
        <authorList>
            <person name="Yu C."/>
            <person name="Diao Y."/>
            <person name="Lu Q."/>
            <person name="Zhao J."/>
            <person name="Cui S."/>
            <person name="Peng C."/>
            <person name="He B."/>
            <person name="Liu H."/>
        </authorList>
    </citation>
    <scope>NUCLEOTIDE SEQUENCE [LARGE SCALE GENOMIC DNA]</scope>
    <source>
        <strain evidence="3">Sdau11-99</strain>
    </source>
</reference>
<sequence length="460" mass="50997">MHWAEDPRVIFVRDFAYPRPPRRRLRTMTSAADIAHEPAHDYAEYVLAHSLPEYNSPADPSRPGGEQSSPTEKWSRPALPYRIYSHRLRVQAHAKNERARLLSGPLVDIIVGVGDVKRQWSLHRNLLSYHSEYLASELQTNDATKNKTGNKLELPEDDPKGFELLVKWLYQGKLDDVSDKPTAESKYDYAVACHKLYMLCERFDMPNLKNMAIDQYRKGLSLAELVPDADEINEIYHKSPEGSPFRVLMTRIAARQIMDPDADRNAESYRECFAASSDFAIDLVNAIKSGSGGVLFADPTRGDDCTYHDHEHGPNCYGKGKSKAGTDGAVKKPRIRPHSPPSPPRTPPEEASFKSPRTPASGARKPNRSPSKIDGPDTTDGADRHDDDNDDDNGGHHEFADGDAGDASPKSNAAAKSGRQSEHAIEFESPGRGSPKRQPPKLRRRGSTGASRHPASPGNI</sequence>
<dbReference type="Gene3D" id="3.30.710.10">
    <property type="entry name" value="Potassium Channel Kv1.1, Chain A"/>
    <property type="match status" value="1"/>
</dbReference>
<dbReference type="SUPFAM" id="SSF54695">
    <property type="entry name" value="POZ domain"/>
    <property type="match status" value="1"/>
</dbReference>
<feature type="compositionally biased region" description="Basic residues" evidence="1">
    <location>
        <begin position="434"/>
        <end position="446"/>
    </location>
</feature>
<evidence type="ECO:0000313" key="3">
    <source>
        <dbReference type="EMBL" id="KAF4302527.1"/>
    </source>
</evidence>
<evidence type="ECO:0000313" key="4">
    <source>
        <dbReference type="Proteomes" id="UP000572817"/>
    </source>
</evidence>
<dbReference type="InterPro" id="IPR011333">
    <property type="entry name" value="SKP1/BTB/POZ_sf"/>
</dbReference>
<name>A0A8H4ILE6_9PEZI</name>
<organism evidence="3 4">
    <name type="scientific">Botryosphaeria dothidea</name>
    <dbReference type="NCBI Taxonomy" id="55169"/>
    <lineage>
        <taxon>Eukaryota</taxon>
        <taxon>Fungi</taxon>
        <taxon>Dikarya</taxon>
        <taxon>Ascomycota</taxon>
        <taxon>Pezizomycotina</taxon>
        <taxon>Dothideomycetes</taxon>
        <taxon>Dothideomycetes incertae sedis</taxon>
        <taxon>Botryosphaeriales</taxon>
        <taxon>Botryosphaeriaceae</taxon>
        <taxon>Botryosphaeria</taxon>
    </lineage>
</organism>
<feature type="region of interest" description="Disordered" evidence="1">
    <location>
        <begin position="53"/>
        <end position="74"/>
    </location>
</feature>
<keyword evidence="4" id="KW-1185">Reference proteome</keyword>
<protein>
    <submittedName>
        <fullName evidence="3">BTB/POZ-like protein</fullName>
    </submittedName>
</protein>
<evidence type="ECO:0000259" key="2">
    <source>
        <dbReference type="PROSITE" id="PS50097"/>
    </source>
</evidence>
<gene>
    <name evidence="3" type="ORF">GTA08_BOTSDO10122</name>
</gene>
<dbReference type="PROSITE" id="PS50097">
    <property type="entry name" value="BTB"/>
    <property type="match status" value="1"/>
</dbReference>
<dbReference type="EMBL" id="WWBZ02000073">
    <property type="protein sequence ID" value="KAF4302527.1"/>
    <property type="molecule type" value="Genomic_DNA"/>
</dbReference>
<accession>A0A8H4ILE6</accession>
<dbReference type="OrthoDB" id="194443at2759"/>
<dbReference type="InterPro" id="IPR000210">
    <property type="entry name" value="BTB/POZ_dom"/>
</dbReference>
<feature type="region of interest" description="Disordered" evidence="1">
    <location>
        <begin position="312"/>
        <end position="460"/>
    </location>
</feature>
<proteinExistence type="predicted"/>
<dbReference type="PANTHER" id="PTHR47843:SF2">
    <property type="entry name" value="BTB DOMAIN-CONTAINING PROTEIN"/>
    <property type="match status" value="1"/>
</dbReference>
<dbReference type="PANTHER" id="PTHR47843">
    <property type="entry name" value="BTB DOMAIN-CONTAINING PROTEIN-RELATED"/>
    <property type="match status" value="1"/>
</dbReference>
<feature type="compositionally biased region" description="Basic and acidic residues" evidence="1">
    <location>
        <begin position="381"/>
        <end position="400"/>
    </location>
</feature>
<dbReference type="SMART" id="SM00225">
    <property type="entry name" value="BTB"/>
    <property type="match status" value="1"/>
</dbReference>
<dbReference type="Pfam" id="PF00651">
    <property type="entry name" value="BTB"/>
    <property type="match status" value="1"/>
</dbReference>
<dbReference type="Proteomes" id="UP000572817">
    <property type="component" value="Unassembled WGS sequence"/>
</dbReference>